<dbReference type="Proteomes" id="UP001311799">
    <property type="component" value="Unassembled WGS sequence"/>
</dbReference>
<protein>
    <submittedName>
        <fullName evidence="1">Uncharacterized protein</fullName>
    </submittedName>
</protein>
<proteinExistence type="predicted"/>
<keyword evidence="2" id="KW-1185">Reference proteome</keyword>
<reference evidence="1 2" key="1">
    <citation type="submission" date="2023-10" db="EMBL/GenBank/DDBJ databases">
        <title>Comparative genomics analysis reveals potential genetic determinants of host preference in Cryptosporidium xiaoi.</title>
        <authorList>
            <person name="Xiao L."/>
            <person name="Li J."/>
        </authorList>
    </citation>
    <scope>NUCLEOTIDE SEQUENCE [LARGE SCALE GENOMIC DNA]</scope>
    <source>
        <strain evidence="1 2">52996</strain>
    </source>
</reference>
<gene>
    <name evidence="1" type="ORF">RS030_2213</name>
</gene>
<accession>A0AAV9Y2J8</accession>
<dbReference type="EMBL" id="JAWDEY010000022">
    <property type="protein sequence ID" value="KAK6588916.1"/>
    <property type="molecule type" value="Genomic_DNA"/>
</dbReference>
<evidence type="ECO:0000313" key="2">
    <source>
        <dbReference type="Proteomes" id="UP001311799"/>
    </source>
</evidence>
<organism evidence="1 2">
    <name type="scientific">Cryptosporidium xiaoi</name>
    <dbReference type="NCBI Taxonomy" id="659607"/>
    <lineage>
        <taxon>Eukaryota</taxon>
        <taxon>Sar</taxon>
        <taxon>Alveolata</taxon>
        <taxon>Apicomplexa</taxon>
        <taxon>Conoidasida</taxon>
        <taxon>Coccidia</taxon>
        <taxon>Eucoccidiorida</taxon>
        <taxon>Eimeriorina</taxon>
        <taxon>Cryptosporidiidae</taxon>
        <taxon>Cryptosporidium</taxon>
    </lineage>
</organism>
<comment type="caution">
    <text evidence="1">The sequence shown here is derived from an EMBL/GenBank/DDBJ whole genome shotgun (WGS) entry which is preliminary data.</text>
</comment>
<name>A0AAV9Y2J8_9CRYT</name>
<evidence type="ECO:0000313" key="1">
    <source>
        <dbReference type="EMBL" id="KAK6588916.1"/>
    </source>
</evidence>
<dbReference type="AlphaFoldDB" id="A0AAV9Y2J8"/>
<sequence length="721" mass="84090">MTKRVQNAILLLVIRIFLLLFNLLTVKNQSEALMKSNVQEQDISTLGSTLLLLYDVDNVILKHSKPGRTLINPDVLPLLASFDRLHKLNDTRILLPRIFSHGCGTAIKLSEIKSIKPYTLNSNKIFKSYGDIHPFSINIKDMGDAYLFDGIYFIKKVYSQEVVYYPLDILRTFFTDKHELESNMPSIIPFNRIIERKSIYFDSIYTNLTSLEASIFRNHIQNAKRTRDSYFSFGESPLKEMNDYQKKTYLKKLFIKISSFPKVWPLELRSKELTFIKDLVKYRKYTRNHIQIGTTIVLLDDLAEHFNFGCTHEHFNDENMVFIIMIKKFVPNGNLENLTKEFQRSIPVPIGTVPYVPFDLREVHNKMSKILDKFPRETHPKLFYREVRDEFIKGSPTYPKCGYDVSNPSPFHFLVILECDILYNLITLFIDDKMSDEVTLLLNVSSFIAVLPNKKSCDHVFSMVKLLISSGFYQWANKILPLPNIRTSFTSNLRGDFSQSFSHFFNKEDSMLNKSSSNQDKHIFMAKLYSRIPRSKTIALRLDFHGDPSKIQYSEYTCFLNAPPNQNEHNKFYSKSNKYKQQLGPPSDMRFTKFMESRLDGEVKTTTILQRLVSALRDMEEILYSARETHYSQEIDKEINSQNVWERLAGKNPGRIDIEDGDQNIYTEYMSGSPELKESHLNKSKTYPNSTYPFLSIFYTLVETLKTEFQKDYIFCIGPEE</sequence>